<reference evidence="2 3" key="1">
    <citation type="submission" date="2018-06" db="EMBL/GenBank/DDBJ databases">
        <title>Genomic Encyclopedia of Type Strains, Phase III (KMG-III): the genomes of soil and plant-associated and newly described type strains.</title>
        <authorList>
            <person name="Whitman W."/>
        </authorList>
    </citation>
    <scope>NUCLEOTIDE SEQUENCE [LARGE SCALE GENOMIC DNA]</scope>
    <source>
        <strain evidence="2 3">LMG 23644</strain>
    </source>
</reference>
<feature type="signal peptide" evidence="1">
    <location>
        <begin position="1"/>
        <end position="27"/>
    </location>
</feature>
<dbReference type="Proteomes" id="UP000248918">
    <property type="component" value="Unassembled WGS sequence"/>
</dbReference>
<evidence type="ECO:0000313" key="2">
    <source>
        <dbReference type="EMBL" id="RAS14903.1"/>
    </source>
</evidence>
<accession>A0A329B643</accession>
<dbReference type="RefSeq" id="WP_146749866.1">
    <property type="nucleotide sequence ID" value="NZ_CADFFP010000031.1"/>
</dbReference>
<keyword evidence="1" id="KW-0732">Signal</keyword>
<dbReference type="EMBL" id="QLTK01000068">
    <property type="protein sequence ID" value="RAS14903.1"/>
    <property type="molecule type" value="Genomic_DNA"/>
</dbReference>
<protein>
    <submittedName>
        <fullName evidence="2">Uncharacterized protein</fullName>
    </submittedName>
</protein>
<proteinExistence type="predicted"/>
<evidence type="ECO:0000313" key="3">
    <source>
        <dbReference type="Proteomes" id="UP000248918"/>
    </source>
</evidence>
<dbReference type="AlphaFoldDB" id="A0A329B643"/>
<gene>
    <name evidence="2" type="ORF">BX591_1682</name>
</gene>
<comment type="caution">
    <text evidence="2">The sequence shown here is derived from an EMBL/GenBank/DDBJ whole genome shotgun (WGS) entry which is preliminary data.</text>
</comment>
<feature type="chain" id="PRO_5016300976" evidence="1">
    <location>
        <begin position="28"/>
        <end position="140"/>
    </location>
</feature>
<evidence type="ECO:0000256" key="1">
    <source>
        <dbReference type="SAM" id="SignalP"/>
    </source>
</evidence>
<dbReference type="OrthoDB" id="8852666at2"/>
<sequence length="140" mass="15316">MKRWYRSALAACAVASTLGLMAGPALADGSVSFSADILPLIKARPPFEKFISDTFQVTDTGWGVRIGNGMMPHLGGARMGPYEFEALWHSRNGDVPVTLVIDTDIKFFDRKGREITNGQLQNAVSLKETFSSIEIEPPKN</sequence>
<organism evidence="2 3">
    <name type="scientific">Paraburkholderia bryophila</name>
    <dbReference type="NCBI Taxonomy" id="420952"/>
    <lineage>
        <taxon>Bacteria</taxon>
        <taxon>Pseudomonadati</taxon>
        <taxon>Pseudomonadota</taxon>
        <taxon>Betaproteobacteria</taxon>
        <taxon>Burkholderiales</taxon>
        <taxon>Burkholderiaceae</taxon>
        <taxon>Paraburkholderia</taxon>
    </lineage>
</organism>
<name>A0A329B643_9BURK</name>